<name>A0A3Q9LEU5_SALET</name>
<evidence type="ECO:0000313" key="1">
    <source>
        <dbReference type="EMBL" id="AZS96556.1"/>
    </source>
</evidence>
<dbReference type="EMBL" id="CP034706">
    <property type="protein sequence ID" value="AZS96556.1"/>
    <property type="molecule type" value="Genomic_DNA"/>
</dbReference>
<gene>
    <name evidence="4" type="ORF">ELZ69_17555</name>
    <name evidence="3" type="ORF">ELZ75_17255</name>
    <name evidence="1" type="ORF">ELZ95_17220</name>
    <name evidence="2" type="ORF">ELZ96_17255</name>
</gene>
<dbReference type="EMBL" id="CP034722">
    <property type="protein sequence ID" value="AZT30048.1"/>
    <property type="molecule type" value="Genomic_DNA"/>
</dbReference>
<accession>A0A3Q9LEU5</accession>
<dbReference type="EMBL" id="CP034705">
    <property type="protein sequence ID" value="AZT04834.1"/>
    <property type="molecule type" value="Genomic_DNA"/>
</dbReference>
<dbReference type="EMBL" id="CP034718">
    <property type="protein sequence ID" value="AZT13175.1"/>
    <property type="molecule type" value="Genomic_DNA"/>
</dbReference>
<reference evidence="2" key="1">
    <citation type="submission" date="2018-12" db="EMBL/GenBank/DDBJ databases">
        <title>Complete genome sequences of twenty non-typhoidal Salmonella isolates from Rwanda.</title>
        <authorList>
            <person name="Byukusenge M."/>
            <person name="Li L."/>
            <person name="Subhashinie K."/>
            <person name="Nzayirambaho M."/>
            <person name="Kuchipudi S.V."/>
            <person name="Jayarao B.M."/>
        </authorList>
    </citation>
    <scope>NUCLEOTIDE SEQUENCE</scope>
    <source>
        <strain evidence="4">RSE02</strain>
        <strain evidence="3">RSE08</strain>
        <strain evidence="1">RSE28</strain>
        <strain evidence="2">RSE29</strain>
    </source>
</reference>
<evidence type="ECO:0000313" key="4">
    <source>
        <dbReference type="EMBL" id="AZT30048.1"/>
    </source>
</evidence>
<evidence type="ECO:0000313" key="2">
    <source>
        <dbReference type="EMBL" id="AZT04834.1"/>
    </source>
</evidence>
<protein>
    <submittedName>
        <fullName evidence="2">Uncharacterized protein</fullName>
    </submittedName>
</protein>
<dbReference type="AlphaFoldDB" id="A0A3Q9LEU5"/>
<evidence type="ECO:0000313" key="3">
    <source>
        <dbReference type="EMBL" id="AZT13175.1"/>
    </source>
</evidence>
<sequence length="61" mass="6965">MTMRLSVRWKKDRRLQFRLALFTGGRSYLLCPLGMGAALPDIATQIASRINDNFHTLKQVS</sequence>
<organism evidence="2">
    <name type="scientific">Salmonella enterica subsp. enterica serovar Moero</name>
    <dbReference type="NCBI Taxonomy" id="2500154"/>
    <lineage>
        <taxon>Bacteria</taxon>
        <taxon>Pseudomonadati</taxon>
        <taxon>Pseudomonadota</taxon>
        <taxon>Gammaproteobacteria</taxon>
        <taxon>Enterobacterales</taxon>
        <taxon>Enterobacteriaceae</taxon>
        <taxon>Salmonella</taxon>
    </lineage>
</organism>
<proteinExistence type="predicted"/>